<dbReference type="PANTHER" id="PTHR22872">
    <property type="entry name" value="BTK-BINDING PROTEIN-RELATED"/>
    <property type="match status" value="1"/>
</dbReference>
<dbReference type="InterPro" id="IPR009091">
    <property type="entry name" value="RCC1/BLIP-II"/>
</dbReference>
<dbReference type="InterPro" id="IPR011333">
    <property type="entry name" value="SKP1/BTB/POZ_sf"/>
</dbReference>
<dbReference type="InterPro" id="IPR051625">
    <property type="entry name" value="Signaling_Regulatory_Domain"/>
</dbReference>
<dbReference type="InterPro" id="IPR000408">
    <property type="entry name" value="Reg_chr_condens"/>
</dbReference>
<keyword evidence="1" id="KW-0677">Repeat</keyword>
<gene>
    <name evidence="4" type="ORF">Fcan01_22984</name>
</gene>
<dbReference type="OrthoDB" id="5814172at2759"/>
<evidence type="ECO:0000259" key="3">
    <source>
        <dbReference type="PROSITE" id="PS50097"/>
    </source>
</evidence>
<dbReference type="Gene3D" id="3.30.710.10">
    <property type="entry name" value="Potassium Channel Kv1.1, Chain A"/>
    <property type="match status" value="1"/>
</dbReference>
<name>A0A226DBX3_FOLCA</name>
<feature type="repeat" description="RCC1" evidence="2">
    <location>
        <begin position="162"/>
        <end position="203"/>
    </location>
</feature>
<comment type="caution">
    <text evidence="4">The sequence shown here is derived from an EMBL/GenBank/DDBJ whole genome shotgun (WGS) entry which is preliminary data.</text>
</comment>
<dbReference type="InterPro" id="IPR000210">
    <property type="entry name" value="BTB/POZ_dom"/>
</dbReference>
<dbReference type="Gene3D" id="2.130.10.30">
    <property type="entry name" value="Regulator of chromosome condensation 1/beta-lactamase-inhibitor protein II"/>
    <property type="match status" value="1"/>
</dbReference>
<evidence type="ECO:0000256" key="1">
    <source>
        <dbReference type="ARBA" id="ARBA00022737"/>
    </source>
</evidence>
<dbReference type="Pfam" id="PF00651">
    <property type="entry name" value="BTB"/>
    <property type="match status" value="1"/>
</dbReference>
<organism evidence="4 5">
    <name type="scientific">Folsomia candida</name>
    <name type="common">Springtail</name>
    <dbReference type="NCBI Taxonomy" id="158441"/>
    <lineage>
        <taxon>Eukaryota</taxon>
        <taxon>Metazoa</taxon>
        <taxon>Ecdysozoa</taxon>
        <taxon>Arthropoda</taxon>
        <taxon>Hexapoda</taxon>
        <taxon>Collembola</taxon>
        <taxon>Entomobryomorpha</taxon>
        <taxon>Isotomoidea</taxon>
        <taxon>Isotomidae</taxon>
        <taxon>Proisotominae</taxon>
        <taxon>Folsomia</taxon>
    </lineage>
</organism>
<dbReference type="PROSITE" id="PS50097">
    <property type="entry name" value="BTB"/>
    <property type="match status" value="1"/>
</dbReference>
<evidence type="ECO:0000313" key="5">
    <source>
        <dbReference type="Proteomes" id="UP000198287"/>
    </source>
</evidence>
<dbReference type="SUPFAM" id="SSF54695">
    <property type="entry name" value="POZ domain"/>
    <property type="match status" value="1"/>
</dbReference>
<reference evidence="4 5" key="1">
    <citation type="submission" date="2015-12" db="EMBL/GenBank/DDBJ databases">
        <title>The genome of Folsomia candida.</title>
        <authorList>
            <person name="Faddeeva A."/>
            <person name="Derks M.F."/>
            <person name="Anvar Y."/>
            <person name="Smit S."/>
            <person name="Van Straalen N."/>
            <person name="Roelofs D."/>
        </authorList>
    </citation>
    <scope>NUCLEOTIDE SEQUENCE [LARGE SCALE GENOMIC DNA]</scope>
    <source>
        <strain evidence="4 5">VU population</strain>
        <tissue evidence="4">Whole body</tissue>
    </source>
</reference>
<evidence type="ECO:0000256" key="2">
    <source>
        <dbReference type="PROSITE-ProRule" id="PRU00235"/>
    </source>
</evidence>
<dbReference type="PROSITE" id="PS50012">
    <property type="entry name" value="RCC1_3"/>
    <property type="match status" value="1"/>
</dbReference>
<dbReference type="EMBL" id="LNIX01000026">
    <property type="protein sequence ID" value="OXA42408.1"/>
    <property type="molecule type" value="Genomic_DNA"/>
</dbReference>
<dbReference type="PANTHER" id="PTHR22872:SF10">
    <property type="entry name" value="ULTRAVIOLET-B RECEPTOR UVR8"/>
    <property type="match status" value="1"/>
</dbReference>
<dbReference type="SUPFAM" id="SSF50985">
    <property type="entry name" value="RCC1/BLIP-II"/>
    <property type="match status" value="1"/>
</dbReference>
<evidence type="ECO:0000313" key="4">
    <source>
        <dbReference type="EMBL" id="OXA42408.1"/>
    </source>
</evidence>
<dbReference type="OMA" id="CEITIRQ"/>
<feature type="domain" description="BTB" evidence="3">
    <location>
        <begin position="349"/>
        <end position="416"/>
    </location>
</feature>
<sequence>MEPSSGVIPTSQLTIWDVFDQVEPEGEEILKTVKLAHVNNQEGFVVTTADETYAFTLEEPDDGSSEVVKTTRIPELCGVQVKEFAIGSINLAITEDGQVYSWCSNSDPDREQVQQLGRVSGEGIRSAGRPAPVTGSLTGQKVVQVAIPGEKGGHVVALTVSGEVYEWGPPSWVPRPMPRGSFGGKKIISVACRVDHNLALTEDGRLFEWGLGTFAPPHRSELCGPPVIKIVATNRTFWALTVNGNVHWWRARGSKMRDWTRISDLANVEDIVGCWIQDVLVVEARNKSFFGCHLAPIGWTIEPYFKNSIDKVLADLAQISYRTLGASMKAKQRTLGGDIANLWRTKENSDITFTVEGKTITAHKFILTCRSEYFAKMLSNEWKEGNGSEIVINDTVYAVFEAILFYIYHEEVKFAKDEYENIFDLMKLADSYCEITIRQECEKILIRNVSKENAFFLVRNAALANASDLERTVVKFILEKGLLSARSPPQELIDLVGMEAFQK</sequence>
<dbReference type="AlphaFoldDB" id="A0A226DBX3"/>
<accession>A0A226DBX3</accession>
<keyword evidence="5" id="KW-1185">Reference proteome</keyword>
<dbReference type="SMART" id="SM00225">
    <property type="entry name" value="BTB"/>
    <property type="match status" value="1"/>
</dbReference>
<proteinExistence type="predicted"/>
<dbReference type="Proteomes" id="UP000198287">
    <property type="component" value="Unassembled WGS sequence"/>
</dbReference>
<protein>
    <submittedName>
        <fullName evidence="4">RCC1 and BTB domain-containing protein 1</fullName>
    </submittedName>
</protein>